<dbReference type="RefSeq" id="WP_157926528.1">
    <property type="nucleotide sequence ID" value="NZ_LT841358.1"/>
</dbReference>
<reference evidence="3" key="1">
    <citation type="submission" date="2017-03" db="EMBL/GenBank/DDBJ databases">
        <authorList>
            <person name="Herbold C."/>
        </authorList>
    </citation>
    <scope>NUCLEOTIDE SEQUENCE [LARGE SCALE GENOMIC DNA]</scope>
</reference>
<name>A0A2H1FC83_9ARCH</name>
<evidence type="ECO:0000313" key="3">
    <source>
        <dbReference type="Proteomes" id="UP000230607"/>
    </source>
</evidence>
<organism evidence="2 3">
    <name type="scientific">Candidatus Nitrosotalea okcheonensis</name>
    <dbReference type="NCBI Taxonomy" id="1903276"/>
    <lineage>
        <taxon>Archaea</taxon>
        <taxon>Nitrososphaerota</taxon>
        <taxon>Nitrososphaeria</taxon>
        <taxon>Nitrosotaleales</taxon>
        <taxon>Nitrosotaleaceae</taxon>
        <taxon>Nitrosotalea</taxon>
    </lineage>
</organism>
<dbReference type="AlphaFoldDB" id="A0A2H1FC83"/>
<dbReference type="Proteomes" id="UP000230607">
    <property type="component" value="Chromosome 1"/>
</dbReference>
<dbReference type="OrthoDB" id="382770at2157"/>
<gene>
    <name evidence="2" type="ORF">NCS_10181</name>
</gene>
<sequence length="202" mass="22973">MKKIRLILSVCFCILIIFASHDASAKLPILGMSGEGIFGAMNWQPDALNSDSEAIGNYEVVVATDTFSPTIGQTVHIQFKVYNYNQGYYRDKLNYAEMGVNHFTMGVRVYHNDVLMHEFLPQYHDGSSWNTSYTFTKSGNYVLRVDLYNIDKNNNVVTYIFNIPVSTEFGPIFQYIIIAAAAAFATVLVWVKFTMMKKSQQR</sequence>
<accession>A0A2H1FC83</accession>
<feature type="transmembrane region" description="Helical" evidence="1">
    <location>
        <begin position="172"/>
        <end position="193"/>
    </location>
</feature>
<keyword evidence="1" id="KW-0472">Membrane</keyword>
<keyword evidence="1" id="KW-1133">Transmembrane helix</keyword>
<evidence type="ECO:0000256" key="1">
    <source>
        <dbReference type="SAM" id="Phobius"/>
    </source>
</evidence>
<dbReference type="EMBL" id="LT841358">
    <property type="protein sequence ID" value="SMH70374.1"/>
    <property type="molecule type" value="Genomic_DNA"/>
</dbReference>
<proteinExistence type="predicted"/>
<evidence type="ECO:0000313" key="2">
    <source>
        <dbReference type="EMBL" id="SMH70374.1"/>
    </source>
</evidence>
<keyword evidence="3" id="KW-1185">Reference proteome</keyword>
<protein>
    <submittedName>
        <fullName evidence="2">Uncharacterized protein</fullName>
    </submittedName>
</protein>
<keyword evidence="1" id="KW-0812">Transmembrane</keyword>